<dbReference type="EMBL" id="LAZR01007677">
    <property type="protein sequence ID" value="KKM83680.1"/>
    <property type="molecule type" value="Genomic_DNA"/>
</dbReference>
<reference evidence="1" key="1">
    <citation type="journal article" date="2015" name="Nature">
        <title>Complex archaea that bridge the gap between prokaryotes and eukaryotes.</title>
        <authorList>
            <person name="Spang A."/>
            <person name="Saw J.H."/>
            <person name="Jorgensen S.L."/>
            <person name="Zaremba-Niedzwiedzka K."/>
            <person name="Martijn J."/>
            <person name="Lind A.E."/>
            <person name="van Eijk R."/>
            <person name="Schleper C."/>
            <person name="Guy L."/>
            <person name="Ettema T.J."/>
        </authorList>
    </citation>
    <scope>NUCLEOTIDE SEQUENCE</scope>
</reference>
<dbReference type="AlphaFoldDB" id="A0A0F9N4N6"/>
<organism evidence="1">
    <name type="scientific">marine sediment metagenome</name>
    <dbReference type="NCBI Taxonomy" id="412755"/>
    <lineage>
        <taxon>unclassified sequences</taxon>
        <taxon>metagenomes</taxon>
        <taxon>ecological metagenomes</taxon>
    </lineage>
</organism>
<evidence type="ECO:0000313" key="1">
    <source>
        <dbReference type="EMBL" id="KKM83680.1"/>
    </source>
</evidence>
<proteinExistence type="predicted"/>
<gene>
    <name evidence="1" type="ORF">LCGC14_1306920</name>
</gene>
<name>A0A0F9N4N6_9ZZZZ</name>
<accession>A0A0F9N4N6</accession>
<comment type="caution">
    <text evidence="1">The sequence shown here is derived from an EMBL/GenBank/DDBJ whole genome shotgun (WGS) entry which is preliminary data.</text>
</comment>
<protein>
    <submittedName>
        <fullName evidence="1">Uncharacterized protein</fullName>
    </submittedName>
</protein>
<sequence length="51" mass="6222">MHHFLAEVLDDLDHEELTLLLNWLAIHTLRVTRPNIRTWRKTYLQKERNNG</sequence>